<dbReference type="InterPro" id="IPR004330">
    <property type="entry name" value="FAR1_DNA_bnd_dom"/>
</dbReference>
<evidence type="ECO:0000259" key="2">
    <source>
        <dbReference type="Pfam" id="PF10551"/>
    </source>
</evidence>
<evidence type="ECO:0008006" key="5">
    <source>
        <dbReference type="Google" id="ProtNLM"/>
    </source>
</evidence>
<reference evidence="4" key="1">
    <citation type="journal article" date="2013" name="Nature">
        <title>Draft genome of the wheat A-genome progenitor Triticum urartu.</title>
        <authorList>
            <person name="Ling H.Q."/>
            <person name="Zhao S."/>
            <person name="Liu D."/>
            <person name="Wang J."/>
            <person name="Sun H."/>
            <person name="Zhang C."/>
            <person name="Fan H."/>
            <person name="Li D."/>
            <person name="Dong L."/>
            <person name="Tao Y."/>
            <person name="Gao C."/>
            <person name="Wu H."/>
            <person name="Li Y."/>
            <person name="Cui Y."/>
            <person name="Guo X."/>
            <person name="Zheng S."/>
            <person name="Wang B."/>
            <person name="Yu K."/>
            <person name="Liang Q."/>
            <person name="Yang W."/>
            <person name="Lou X."/>
            <person name="Chen J."/>
            <person name="Feng M."/>
            <person name="Jian J."/>
            <person name="Zhang X."/>
            <person name="Luo G."/>
            <person name="Jiang Y."/>
            <person name="Liu J."/>
            <person name="Wang Z."/>
            <person name="Sha Y."/>
            <person name="Zhang B."/>
            <person name="Wu H."/>
            <person name="Tang D."/>
            <person name="Shen Q."/>
            <person name="Xue P."/>
            <person name="Zou S."/>
            <person name="Wang X."/>
            <person name="Liu X."/>
            <person name="Wang F."/>
            <person name="Yang Y."/>
            <person name="An X."/>
            <person name="Dong Z."/>
            <person name="Zhang K."/>
            <person name="Zhang X."/>
            <person name="Luo M.C."/>
            <person name="Dvorak J."/>
            <person name="Tong Y."/>
            <person name="Wang J."/>
            <person name="Yang H."/>
            <person name="Li Z."/>
            <person name="Wang D."/>
            <person name="Zhang A."/>
            <person name="Wang J."/>
        </authorList>
    </citation>
    <scope>NUCLEOTIDE SEQUENCE</scope>
    <source>
        <strain evidence="4">cv. G1812</strain>
    </source>
</reference>
<dbReference type="Pfam" id="PF03101">
    <property type="entry name" value="FAR1"/>
    <property type="match status" value="1"/>
</dbReference>
<feature type="domain" description="FAR1" evidence="1">
    <location>
        <begin position="28"/>
        <end position="71"/>
    </location>
</feature>
<dbReference type="Gramene" id="TuG1812G0300000623.01.T01">
    <property type="protein sequence ID" value="TuG1812G0300000623.01.T01"/>
    <property type="gene ID" value="TuG1812G0300000623.01"/>
</dbReference>
<proteinExistence type="predicted"/>
<protein>
    <recommendedName>
        <fullName evidence="5">Protein FAR1-RELATED SEQUENCE</fullName>
    </recommendedName>
</protein>
<evidence type="ECO:0000259" key="1">
    <source>
        <dbReference type="Pfam" id="PF03101"/>
    </source>
</evidence>
<evidence type="ECO:0000313" key="4">
    <source>
        <dbReference type="Proteomes" id="UP000015106"/>
    </source>
</evidence>
<dbReference type="PANTHER" id="PTHR47718:SF4">
    <property type="entry name" value="PROTEIN FAR1-RELATED SEQUENCE"/>
    <property type="match status" value="1"/>
</dbReference>
<organism evidence="3 4">
    <name type="scientific">Triticum urartu</name>
    <name type="common">Red wild einkorn</name>
    <name type="synonym">Crithodium urartu</name>
    <dbReference type="NCBI Taxonomy" id="4572"/>
    <lineage>
        <taxon>Eukaryota</taxon>
        <taxon>Viridiplantae</taxon>
        <taxon>Streptophyta</taxon>
        <taxon>Embryophyta</taxon>
        <taxon>Tracheophyta</taxon>
        <taxon>Spermatophyta</taxon>
        <taxon>Magnoliopsida</taxon>
        <taxon>Liliopsida</taxon>
        <taxon>Poales</taxon>
        <taxon>Poaceae</taxon>
        <taxon>BOP clade</taxon>
        <taxon>Pooideae</taxon>
        <taxon>Triticodae</taxon>
        <taxon>Triticeae</taxon>
        <taxon>Triticinae</taxon>
        <taxon>Triticum</taxon>
    </lineage>
</organism>
<dbReference type="PANTHER" id="PTHR47718">
    <property type="entry name" value="OS01G0519700 PROTEIN"/>
    <property type="match status" value="1"/>
</dbReference>
<reference evidence="3" key="3">
    <citation type="submission" date="2022-06" db="UniProtKB">
        <authorList>
            <consortium name="EnsemblPlants"/>
        </authorList>
    </citation>
    <scope>IDENTIFICATION</scope>
</reference>
<sequence length="237" mass="27642">MLDDIVEQAKDDNEDEAIVFLDDDSKGKKSSKKRKRDKIVQTDCKAKMVVKVIDGRWEVIYFVSKHNHPLVDKPCLTKYLRSHQGIPPEERAFLTHLHNCNLTTGRMMHIMSDFYGTELIVPYGTKHITNLKTLLNKDDTKEGDMIETVAYFKDQQREDPEIFYKIKYDEEDRVENIFWVDGAARKAYVESYHDCISFDTTYMTNMYNMPFAPFIGINRHGQSFMLGCGFVRQELAS</sequence>
<dbReference type="Pfam" id="PF10551">
    <property type="entry name" value="MULE"/>
    <property type="match status" value="1"/>
</dbReference>
<dbReference type="EnsemblPlants" id="TuG1812G0300000623.01.T01">
    <property type="protein sequence ID" value="TuG1812G0300000623.01.T01"/>
    <property type="gene ID" value="TuG1812G0300000623.01"/>
</dbReference>
<dbReference type="Proteomes" id="UP000015106">
    <property type="component" value="Chromosome 3"/>
</dbReference>
<keyword evidence="4" id="KW-1185">Reference proteome</keyword>
<dbReference type="InterPro" id="IPR018289">
    <property type="entry name" value="MULE_transposase_dom"/>
</dbReference>
<accession>A0A8R7PNP2</accession>
<reference evidence="3" key="2">
    <citation type="submission" date="2018-03" db="EMBL/GenBank/DDBJ databases">
        <title>The Triticum urartu genome reveals the dynamic nature of wheat genome evolution.</title>
        <authorList>
            <person name="Ling H."/>
            <person name="Ma B."/>
            <person name="Shi X."/>
            <person name="Liu H."/>
            <person name="Dong L."/>
            <person name="Sun H."/>
            <person name="Cao Y."/>
            <person name="Gao Q."/>
            <person name="Zheng S."/>
            <person name="Li Y."/>
            <person name="Yu Y."/>
            <person name="Du H."/>
            <person name="Qi M."/>
            <person name="Li Y."/>
            <person name="Yu H."/>
            <person name="Cui Y."/>
            <person name="Wang N."/>
            <person name="Chen C."/>
            <person name="Wu H."/>
            <person name="Zhao Y."/>
            <person name="Zhang J."/>
            <person name="Li Y."/>
            <person name="Zhou W."/>
            <person name="Zhang B."/>
            <person name="Hu W."/>
            <person name="Eijk M."/>
            <person name="Tang J."/>
            <person name="Witsenboer H."/>
            <person name="Zhao S."/>
            <person name="Li Z."/>
            <person name="Zhang A."/>
            <person name="Wang D."/>
            <person name="Liang C."/>
        </authorList>
    </citation>
    <scope>NUCLEOTIDE SEQUENCE [LARGE SCALE GENOMIC DNA]</scope>
    <source>
        <strain evidence="3">cv. G1812</strain>
    </source>
</reference>
<dbReference type="AlphaFoldDB" id="A0A8R7PNP2"/>
<name>A0A8R7PNP2_TRIUA</name>
<feature type="domain" description="MULE transposase" evidence="2">
    <location>
        <begin position="196"/>
        <end position="234"/>
    </location>
</feature>
<evidence type="ECO:0000313" key="3">
    <source>
        <dbReference type="EnsemblPlants" id="TuG1812G0300000623.01.T01"/>
    </source>
</evidence>